<dbReference type="SUPFAM" id="SSF52540">
    <property type="entry name" value="P-loop containing nucleoside triphosphate hydrolases"/>
    <property type="match status" value="1"/>
</dbReference>
<dbReference type="PANTHER" id="PTHR30050:SF4">
    <property type="entry name" value="ATP-BINDING PROTEIN RV3427C IN INSERTION SEQUENCE-RELATED"/>
    <property type="match status" value="1"/>
</dbReference>
<dbReference type="InterPro" id="IPR028350">
    <property type="entry name" value="DNAC/IstB-like"/>
</dbReference>
<evidence type="ECO:0000313" key="6">
    <source>
        <dbReference type="Proteomes" id="UP000294881"/>
    </source>
</evidence>
<comment type="similarity">
    <text evidence="1">Belongs to the IS21/IS1162 putative ATP-binding protein family.</text>
</comment>
<evidence type="ECO:0000259" key="4">
    <source>
        <dbReference type="SMART" id="SM00382"/>
    </source>
</evidence>
<comment type="caution">
    <text evidence="5">The sequence shown here is derived from an EMBL/GenBank/DDBJ whole genome shotgun (WGS) entry which is preliminary data.</text>
</comment>
<name>A0A4V2RW54_9HYPH</name>
<dbReference type="GO" id="GO:0005524">
    <property type="term" value="F:ATP binding"/>
    <property type="evidence" value="ECO:0007669"/>
    <property type="project" value="UniProtKB-KW"/>
</dbReference>
<dbReference type="AlphaFoldDB" id="A0A4V2RW54"/>
<protein>
    <submittedName>
        <fullName evidence="5">DNA replication protein DnaC</fullName>
    </submittedName>
</protein>
<proteinExistence type="inferred from homology"/>
<evidence type="ECO:0000256" key="2">
    <source>
        <dbReference type="ARBA" id="ARBA00022741"/>
    </source>
</evidence>
<gene>
    <name evidence="5" type="ORF">EV666_1471</name>
</gene>
<feature type="domain" description="AAA+ ATPase" evidence="4">
    <location>
        <begin position="116"/>
        <end position="251"/>
    </location>
</feature>
<reference evidence="5 6" key="1">
    <citation type="submission" date="2019-03" db="EMBL/GenBank/DDBJ databases">
        <title>Genomic Encyclopedia of Type Strains, Phase IV (KMG-IV): sequencing the most valuable type-strain genomes for metagenomic binning, comparative biology and taxonomic classification.</title>
        <authorList>
            <person name="Goeker M."/>
        </authorList>
    </citation>
    <scope>NUCLEOTIDE SEQUENCE [LARGE SCALE GENOMIC DNA]</scope>
    <source>
        <strain evidence="5 6">DSM 22958</strain>
    </source>
</reference>
<sequence length="271" mass="30621">MTQPSMPLPATAAEPTSVPPAVLLTNHLKALKLPTFVREHEKVAMEAAQDQADYPRYLLRLCELERIDRERRMVERRIRLAKFPHTKSFDTFDFAAQPSLNKPLVLELARGEWIEQRRNVIALGPSGTGKTHTALALGLVACQKGHSVAFTTAAALVHDLMEARDERRLRTLQKYLASVKLLILDELGYVPFTAVGGELLFEVLSQRYERGSTLVTSNLPFDEWTTVFGSERLTGALLDRLTHHVHILEMNGDSYRLASSRRRQKDRKNPS</sequence>
<dbReference type="Proteomes" id="UP000294881">
    <property type="component" value="Unassembled WGS sequence"/>
</dbReference>
<dbReference type="EMBL" id="SLWL01000047">
    <property type="protein sequence ID" value="TCO06874.1"/>
    <property type="molecule type" value="Genomic_DNA"/>
</dbReference>
<keyword evidence="6" id="KW-1185">Reference proteome</keyword>
<dbReference type="NCBIfam" id="NF038214">
    <property type="entry name" value="IS21_help_AAA"/>
    <property type="match status" value="1"/>
</dbReference>
<dbReference type="InterPro" id="IPR047661">
    <property type="entry name" value="IstB"/>
</dbReference>
<accession>A0A4V2RW54</accession>
<dbReference type="PIRSF" id="PIRSF003073">
    <property type="entry name" value="DNAC_TnpB_IstB"/>
    <property type="match status" value="1"/>
</dbReference>
<keyword evidence="2" id="KW-0547">Nucleotide-binding</keyword>
<dbReference type="GO" id="GO:0006260">
    <property type="term" value="P:DNA replication"/>
    <property type="evidence" value="ECO:0007669"/>
    <property type="project" value="TreeGrafter"/>
</dbReference>
<dbReference type="CDD" id="cd00009">
    <property type="entry name" value="AAA"/>
    <property type="match status" value="1"/>
</dbReference>
<evidence type="ECO:0000313" key="5">
    <source>
        <dbReference type="EMBL" id="TCO06874.1"/>
    </source>
</evidence>
<dbReference type="Gene3D" id="3.40.50.300">
    <property type="entry name" value="P-loop containing nucleotide triphosphate hydrolases"/>
    <property type="match status" value="1"/>
</dbReference>
<dbReference type="PANTHER" id="PTHR30050">
    <property type="entry name" value="CHROMOSOMAL REPLICATION INITIATOR PROTEIN DNAA"/>
    <property type="match status" value="1"/>
</dbReference>
<dbReference type="InterPro" id="IPR003593">
    <property type="entry name" value="AAA+_ATPase"/>
</dbReference>
<dbReference type="InterPro" id="IPR002611">
    <property type="entry name" value="IstB_ATP-bd"/>
</dbReference>
<dbReference type="Pfam" id="PF01695">
    <property type="entry name" value="IstB_IS21"/>
    <property type="match status" value="1"/>
</dbReference>
<evidence type="ECO:0000256" key="1">
    <source>
        <dbReference type="ARBA" id="ARBA00008059"/>
    </source>
</evidence>
<keyword evidence="3" id="KW-0067">ATP-binding</keyword>
<dbReference type="RefSeq" id="WP_280990854.1">
    <property type="nucleotide sequence ID" value="NZ_JBHUNN010000001.1"/>
</dbReference>
<dbReference type="SMART" id="SM00382">
    <property type="entry name" value="AAA"/>
    <property type="match status" value="1"/>
</dbReference>
<organism evidence="5 6">
    <name type="scientific">Camelimonas lactis</name>
    <dbReference type="NCBI Taxonomy" id="659006"/>
    <lineage>
        <taxon>Bacteria</taxon>
        <taxon>Pseudomonadati</taxon>
        <taxon>Pseudomonadota</taxon>
        <taxon>Alphaproteobacteria</taxon>
        <taxon>Hyphomicrobiales</taxon>
        <taxon>Chelatococcaceae</taxon>
        <taxon>Camelimonas</taxon>
    </lineage>
</organism>
<dbReference type="InterPro" id="IPR027417">
    <property type="entry name" value="P-loop_NTPase"/>
</dbReference>
<evidence type="ECO:0000256" key="3">
    <source>
        <dbReference type="ARBA" id="ARBA00022840"/>
    </source>
</evidence>